<dbReference type="Gene3D" id="3.40.1190.10">
    <property type="entry name" value="Mur-like, catalytic domain"/>
    <property type="match status" value="1"/>
</dbReference>
<evidence type="ECO:0000256" key="6">
    <source>
        <dbReference type="ARBA" id="ARBA00022984"/>
    </source>
</evidence>
<evidence type="ECO:0000256" key="7">
    <source>
        <dbReference type="ARBA" id="ARBA00023306"/>
    </source>
</evidence>
<keyword evidence="4" id="KW-0067">ATP-binding</keyword>
<evidence type="ECO:0000256" key="2">
    <source>
        <dbReference type="ARBA" id="ARBA00022618"/>
    </source>
</evidence>
<dbReference type="NCBIfam" id="TIGR01081">
    <property type="entry name" value="mpl"/>
    <property type="match status" value="1"/>
</dbReference>
<evidence type="ECO:0000259" key="9">
    <source>
        <dbReference type="Pfam" id="PF01225"/>
    </source>
</evidence>
<organism evidence="12 13">
    <name type="scientific">Prosthecochloris vibrioformis</name>
    <name type="common">Chlorobium vibrioforme</name>
    <dbReference type="NCBI Taxonomy" id="1098"/>
    <lineage>
        <taxon>Bacteria</taxon>
        <taxon>Pseudomonadati</taxon>
        <taxon>Chlorobiota</taxon>
        <taxon>Chlorobiia</taxon>
        <taxon>Chlorobiales</taxon>
        <taxon>Chlorobiaceae</taxon>
        <taxon>Prosthecochloris</taxon>
    </lineage>
</organism>
<keyword evidence="8" id="KW-0961">Cell wall biogenesis/degradation</keyword>
<feature type="domain" description="Mur ligase N-terminal catalytic" evidence="9">
    <location>
        <begin position="6"/>
        <end position="103"/>
    </location>
</feature>
<evidence type="ECO:0000256" key="5">
    <source>
        <dbReference type="ARBA" id="ARBA00022960"/>
    </source>
</evidence>
<dbReference type="GO" id="GO:0008360">
    <property type="term" value="P:regulation of cell shape"/>
    <property type="evidence" value="ECO:0007669"/>
    <property type="project" value="UniProtKB-KW"/>
</dbReference>
<protein>
    <submittedName>
        <fullName evidence="12">UDP-N-acetylmuramate:L-alanyl-gamma-D-glutamyl-meso-diaminopimelate ligase</fullName>
    </submittedName>
</protein>
<dbReference type="AlphaFoldDB" id="A0A5C4S2T0"/>
<dbReference type="EMBL" id="VDCI01000002">
    <property type="protein sequence ID" value="TNJ37449.1"/>
    <property type="molecule type" value="Genomic_DNA"/>
</dbReference>
<dbReference type="InterPro" id="IPR050061">
    <property type="entry name" value="MurCDEF_pg_biosynth"/>
</dbReference>
<dbReference type="InterPro" id="IPR013221">
    <property type="entry name" value="Mur_ligase_cen"/>
</dbReference>
<dbReference type="GO" id="GO:0016881">
    <property type="term" value="F:acid-amino acid ligase activity"/>
    <property type="evidence" value="ECO:0007669"/>
    <property type="project" value="InterPro"/>
</dbReference>
<dbReference type="Proteomes" id="UP000309544">
    <property type="component" value="Unassembled WGS sequence"/>
</dbReference>
<evidence type="ECO:0000256" key="8">
    <source>
        <dbReference type="ARBA" id="ARBA00023316"/>
    </source>
</evidence>
<feature type="domain" description="Mur ligase C-terminal" evidence="10">
    <location>
        <begin position="323"/>
        <end position="461"/>
    </location>
</feature>
<dbReference type="PANTHER" id="PTHR43445:SF5">
    <property type="entry name" value="UDP-N-ACETYLMURAMATE--L-ALANYL-GAMMA-D-GLUTAMYL-MESO-2,6-DIAMINOHEPTANDIOATE LIGASE"/>
    <property type="match status" value="1"/>
</dbReference>
<evidence type="ECO:0000259" key="11">
    <source>
        <dbReference type="Pfam" id="PF08245"/>
    </source>
</evidence>
<comment type="caution">
    <text evidence="12">The sequence shown here is derived from an EMBL/GenBank/DDBJ whole genome shotgun (WGS) entry which is preliminary data.</text>
</comment>
<keyword evidence="1 12" id="KW-0436">Ligase</keyword>
<dbReference type="SUPFAM" id="SSF51984">
    <property type="entry name" value="MurCD N-terminal domain"/>
    <property type="match status" value="1"/>
</dbReference>
<dbReference type="InterPro" id="IPR036565">
    <property type="entry name" value="Mur-like_cat_sf"/>
</dbReference>
<dbReference type="InterPro" id="IPR036615">
    <property type="entry name" value="Mur_ligase_C_dom_sf"/>
</dbReference>
<sequence>MNKTSIYFIGIGGTAMASVAVALASKGYSVSGSDNQLYPPMSDFLAAYRIEVHEGFNPASLVSTQPDMVVVGNAISRGNPELEEALNRHMRLVTMPDVVRELLIRDATSIVITGTHGKTTTTSLTAWLFEHAGMHPGFLIGGIAENFNTGCRPNGNEHGGYFITEGDEYDTAFSDKRSKFILYRPDIVVINNIEFDHADIFDSLASIQRSFRQMVNLIPSNGLLLCNGDDPRAQEAASGAYCQVERFGMEAGAEWSARDITTDPDGVSFTLLAKRKPVTRIKVPLFGEHNLRNTLAAIAVARHAGISTERIAEALMLFRGPKRRMELIGVSSQGALLVDDFAHHPTAVKATLRALKERYPERRILACFEPRSNTSTRNVFQREYVGAFSDADLVAVGRVHRAERYGNNGALDTRQLIRELQERGIQAWAAGSGPEPYPDDIATWLERTLQPRDVVILLSNGDFSGLKTILTQTFPKKDE</sequence>
<name>A0A5C4S2T0_PROVB</name>
<accession>A0A5C4S2T0</accession>
<dbReference type="Gene3D" id="3.90.190.20">
    <property type="entry name" value="Mur ligase, C-terminal domain"/>
    <property type="match status" value="1"/>
</dbReference>
<keyword evidence="3" id="KW-0547">Nucleotide-binding</keyword>
<evidence type="ECO:0000256" key="4">
    <source>
        <dbReference type="ARBA" id="ARBA00022840"/>
    </source>
</evidence>
<gene>
    <name evidence="12" type="primary">mpl</name>
    <name evidence="12" type="ORF">FGF68_03380</name>
</gene>
<evidence type="ECO:0000259" key="10">
    <source>
        <dbReference type="Pfam" id="PF02875"/>
    </source>
</evidence>
<dbReference type="Pfam" id="PF02875">
    <property type="entry name" value="Mur_ligase_C"/>
    <property type="match status" value="1"/>
</dbReference>
<reference evidence="12 13" key="1">
    <citation type="submission" date="2019-05" db="EMBL/GenBank/DDBJ databases">
        <title>Draft Whole-Genome sequence of the green sulfur bacterium Prosthecochloris vibrioformis DSM 260.</title>
        <authorList>
            <person name="Meyer T.E."/>
            <person name="Kyndt J.A."/>
        </authorList>
    </citation>
    <scope>NUCLEOTIDE SEQUENCE [LARGE SCALE GENOMIC DNA]</scope>
    <source>
        <strain evidence="12 13">DSM 260</strain>
    </source>
</reference>
<evidence type="ECO:0000313" key="12">
    <source>
        <dbReference type="EMBL" id="TNJ37449.1"/>
    </source>
</evidence>
<dbReference type="GO" id="GO:0071555">
    <property type="term" value="P:cell wall organization"/>
    <property type="evidence" value="ECO:0007669"/>
    <property type="project" value="UniProtKB-KW"/>
</dbReference>
<dbReference type="SUPFAM" id="SSF53623">
    <property type="entry name" value="MurD-like peptide ligases, catalytic domain"/>
    <property type="match status" value="1"/>
</dbReference>
<keyword evidence="2" id="KW-0132">Cell division</keyword>
<dbReference type="GO" id="GO:0009252">
    <property type="term" value="P:peptidoglycan biosynthetic process"/>
    <property type="evidence" value="ECO:0007669"/>
    <property type="project" value="UniProtKB-KW"/>
</dbReference>
<dbReference type="InterPro" id="IPR000713">
    <property type="entry name" value="Mur_ligase_N"/>
</dbReference>
<keyword evidence="13" id="KW-1185">Reference proteome</keyword>
<proteinExistence type="predicted"/>
<dbReference type="InterPro" id="IPR005757">
    <property type="entry name" value="Mpl"/>
</dbReference>
<dbReference type="InterPro" id="IPR004101">
    <property type="entry name" value="Mur_ligase_C"/>
</dbReference>
<dbReference type="GO" id="GO:0005524">
    <property type="term" value="F:ATP binding"/>
    <property type="evidence" value="ECO:0007669"/>
    <property type="project" value="UniProtKB-KW"/>
</dbReference>
<dbReference type="SUPFAM" id="SSF53244">
    <property type="entry name" value="MurD-like peptide ligases, peptide-binding domain"/>
    <property type="match status" value="1"/>
</dbReference>
<evidence type="ECO:0000256" key="1">
    <source>
        <dbReference type="ARBA" id="ARBA00022598"/>
    </source>
</evidence>
<evidence type="ECO:0000313" key="13">
    <source>
        <dbReference type="Proteomes" id="UP000309544"/>
    </source>
</evidence>
<dbReference type="Pfam" id="PF08245">
    <property type="entry name" value="Mur_ligase_M"/>
    <property type="match status" value="1"/>
</dbReference>
<feature type="domain" description="Mur ligase central" evidence="11">
    <location>
        <begin position="112"/>
        <end position="301"/>
    </location>
</feature>
<keyword evidence="6" id="KW-0573">Peptidoglycan synthesis</keyword>
<evidence type="ECO:0000256" key="3">
    <source>
        <dbReference type="ARBA" id="ARBA00022741"/>
    </source>
</evidence>
<keyword evidence="5" id="KW-0133">Cell shape</keyword>
<dbReference type="GO" id="GO:0051301">
    <property type="term" value="P:cell division"/>
    <property type="evidence" value="ECO:0007669"/>
    <property type="project" value="UniProtKB-KW"/>
</dbReference>
<dbReference type="PANTHER" id="PTHR43445">
    <property type="entry name" value="UDP-N-ACETYLMURAMATE--L-ALANINE LIGASE-RELATED"/>
    <property type="match status" value="1"/>
</dbReference>
<dbReference type="Gene3D" id="3.40.50.720">
    <property type="entry name" value="NAD(P)-binding Rossmann-like Domain"/>
    <property type="match status" value="1"/>
</dbReference>
<keyword evidence="7" id="KW-0131">Cell cycle</keyword>
<dbReference type="Pfam" id="PF01225">
    <property type="entry name" value="Mur_ligase"/>
    <property type="match status" value="1"/>
</dbReference>